<evidence type="ECO:0000313" key="1">
    <source>
        <dbReference type="EMBL" id="GME74132.1"/>
    </source>
</evidence>
<keyword evidence="2" id="KW-1185">Reference proteome</keyword>
<reference evidence="1" key="1">
    <citation type="submission" date="2023-04" db="EMBL/GenBank/DDBJ databases">
        <title>Ambrosiozyma monospora NBRC 10751.</title>
        <authorList>
            <person name="Ichikawa N."/>
            <person name="Sato H."/>
            <person name="Tonouchi N."/>
        </authorList>
    </citation>
    <scope>NUCLEOTIDE SEQUENCE</scope>
    <source>
        <strain evidence="1">NBRC 10751</strain>
    </source>
</reference>
<gene>
    <name evidence="1" type="ORF">Amon02_000165600</name>
</gene>
<name>A0ACB5SVU5_AMBMO</name>
<dbReference type="Proteomes" id="UP001165064">
    <property type="component" value="Unassembled WGS sequence"/>
</dbReference>
<protein>
    <submittedName>
        <fullName evidence="1">Unnamed protein product</fullName>
    </submittedName>
</protein>
<dbReference type="EMBL" id="BSXS01000845">
    <property type="protein sequence ID" value="GME74132.1"/>
    <property type="molecule type" value="Genomic_DNA"/>
</dbReference>
<sequence>MQIDQQEPEYLNLAHQFLDDNFLGVATSDSFSKLPLISSNLKNRIVDIETPSAVDYFSAKLTTEQYYRCWRSISNNRFMKPFELSNMFNLRSVQSFCQVEDLMLIMPCTSSVRLENACWRAWYKNMNKLPELDPSRINWFKENDITVLYGPLIHGDDEQEVKQSSFEAPEPMMNDANCFSKSYGMPQALEALPISLAKRDSTLSDASLDYMMDESDDVFDRTSLVRTNSSQSKKIPYSKRL</sequence>
<accession>A0ACB5SVU5</accession>
<proteinExistence type="predicted"/>
<evidence type="ECO:0000313" key="2">
    <source>
        <dbReference type="Proteomes" id="UP001165064"/>
    </source>
</evidence>
<comment type="caution">
    <text evidence="1">The sequence shown here is derived from an EMBL/GenBank/DDBJ whole genome shotgun (WGS) entry which is preliminary data.</text>
</comment>
<organism evidence="1 2">
    <name type="scientific">Ambrosiozyma monospora</name>
    <name type="common">Yeast</name>
    <name type="synonym">Endomycopsis monosporus</name>
    <dbReference type="NCBI Taxonomy" id="43982"/>
    <lineage>
        <taxon>Eukaryota</taxon>
        <taxon>Fungi</taxon>
        <taxon>Dikarya</taxon>
        <taxon>Ascomycota</taxon>
        <taxon>Saccharomycotina</taxon>
        <taxon>Pichiomycetes</taxon>
        <taxon>Pichiales</taxon>
        <taxon>Pichiaceae</taxon>
        <taxon>Ambrosiozyma</taxon>
    </lineage>
</organism>